<feature type="transmembrane region" description="Helical" evidence="1">
    <location>
        <begin position="7"/>
        <end position="30"/>
    </location>
</feature>
<protein>
    <recommendedName>
        <fullName evidence="4">Transposase</fullName>
    </recommendedName>
</protein>
<proteinExistence type="predicted"/>
<feature type="transmembrane region" description="Helical" evidence="1">
    <location>
        <begin position="68"/>
        <end position="86"/>
    </location>
</feature>
<feature type="transmembrane region" description="Helical" evidence="1">
    <location>
        <begin position="36"/>
        <end position="56"/>
    </location>
</feature>
<keyword evidence="1" id="KW-0472">Membrane</keyword>
<sequence length="141" mass="16569">MYKHKNSFIVATTNIIGICLIPIIYVFMLRNTIESFMFNITIFPLVIASINIILWFSKFKLNFWQHVLWAYVASLLSFIVSYILIIDPNKEMPLGEVDGDLIYIMLITIEQSIVLLVLTGILYIAKILFTKKFRRRLLNRY</sequence>
<reference evidence="2 3" key="1">
    <citation type="submission" date="2024-06" db="EMBL/GenBank/DDBJ databases">
        <title>Lysinibacillus zambalefons sp. nov., a Novel Firmicute Isolated from the Poon Bato Zambales Hyperalkaline Spring.</title>
        <authorList>
            <person name="Aja J.A."/>
            <person name="Lazaro J.E.H."/>
            <person name="Llorin L.D."/>
            <person name="Lim K.R."/>
            <person name="Teodosio J."/>
            <person name="Dalisay D.S."/>
        </authorList>
    </citation>
    <scope>NUCLEOTIDE SEQUENCE [LARGE SCALE GENOMIC DNA]</scope>
    <source>
        <strain evidence="2 3">M3</strain>
    </source>
</reference>
<evidence type="ECO:0000256" key="1">
    <source>
        <dbReference type="SAM" id="Phobius"/>
    </source>
</evidence>
<dbReference type="Proteomes" id="UP001478862">
    <property type="component" value="Unassembled WGS sequence"/>
</dbReference>
<keyword evidence="3" id="KW-1185">Reference proteome</keyword>
<keyword evidence="1" id="KW-1133">Transmembrane helix</keyword>
<comment type="caution">
    <text evidence="2">The sequence shown here is derived from an EMBL/GenBank/DDBJ whole genome shotgun (WGS) entry which is preliminary data.</text>
</comment>
<evidence type="ECO:0000313" key="2">
    <source>
        <dbReference type="EMBL" id="MEQ6354482.1"/>
    </source>
</evidence>
<keyword evidence="1" id="KW-0812">Transmembrane</keyword>
<dbReference type="RefSeq" id="WP_349659179.1">
    <property type="nucleotide sequence ID" value="NZ_JBEGDG010000004.1"/>
</dbReference>
<evidence type="ECO:0000313" key="3">
    <source>
        <dbReference type="Proteomes" id="UP001478862"/>
    </source>
</evidence>
<organism evidence="2 3">
    <name type="scientific">Lysinibacillus zambalensis</name>
    <dbReference type="NCBI Taxonomy" id="3160866"/>
    <lineage>
        <taxon>Bacteria</taxon>
        <taxon>Bacillati</taxon>
        <taxon>Bacillota</taxon>
        <taxon>Bacilli</taxon>
        <taxon>Bacillales</taxon>
        <taxon>Bacillaceae</taxon>
        <taxon>Lysinibacillus</taxon>
    </lineage>
</organism>
<gene>
    <name evidence="2" type="ORF">ABNX05_07645</name>
</gene>
<feature type="transmembrane region" description="Helical" evidence="1">
    <location>
        <begin position="101"/>
        <end position="125"/>
    </location>
</feature>
<dbReference type="EMBL" id="JBEGDG010000004">
    <property type="protein sequence ID" value="MEQ6354482.1"/>
    <property type="molecule type" value="Genomic_DNA"/>
</dbReference>
<name>A0ABV1MPQ1_9BACI</name>
<accession>A0ABV1MPQ1</accession>
<evidence type="ECO:0008006" key="4">
    <source>
        <dbReference type="Google" id="ProtNLM"/>
    </source>
</evidence>